<gene>
    <name evidence="1" type="ORF">P5G61_09845</name>
</gene>
<organism evidence="1 2">
    <name type="scientific">Paenibacillus vandeheii</name>
    <dbReference type="NCBI Taxonomy" id="3035917"/>
    <lineage>
        <taxon>Bacteria</taxon>
        <taxon>Bacillati</taxon>
        <taxon>Bacillota</taxon>
        <taxon>Bacilli</taxon>
        <taxon>Bacillales</taxon>
        <taxon>Paenibacillaceae</taxon>
        <taxon>Paenibacillus</taxon>
    </lineage>
</organism>
<evidence type="ECO:0008006" key="3">
    <source>
        <dbReference type="Google" id="ProtNLM"/>
    </source>
</evidence>
<sequence length="96" mass="10225">MQDKGVETIIVLAHDPASTKEGVTTGEAADLAKALPADSPVDVIVAGDNHALANGEVNGKLFVLSLVKAVTPYRSIIKCTIWVPFFTVRVIRRTVP</sequence>
<keyword evidence="2" id="KW-1185">Reference proteome</keyword>
<dbReference type="RefSeq" id="WP_301246282.1">
    <property type="nucleotide sequence ID" value="NZ_JAROCD010000004.1"/>
</dbReference>
<evidence type="ECO:0000313" key="2">
    <source>
        <dbReference type="Proteomes" id="UP001174205"/>
    </source>
</evidence>
<dbReference type="InterPro" id="IPR029052">
    <property type="entry name" value="Metallo-depent_PP-like"/>
</dbReference>
<evidence type="ECO:0000313" key="1">
    <source>
        <dbReference type="EMBL" id="MDN4601526.1"/>
    </source>
</evidence>
<comment type="caution">
    <text evidence="1">The sequence shown here is derived from an EMBL/GenBank/DDBJ whole genome shotgun (WGS) entry which is preliminary data.</text>
</comment>
<dbReference type="SUPFAM" id="SSF56300">
    <property type="entry name" value="Metallo-dependent phosphatases"/>
    <property type="match status" value="1"/>
</dbReference>
<protein>
    <recommendedName>
        <fullName evidence="3">Calcineurin-like phosphoesterase domain-containing protein</fullName>
    </recommendedName>
</protein>
<proteinExistence type="predicted"/>
<dbReference type="EMBL" id="JAROCD010000004">
    <property type="protein sequence ID" value="MDN4601526.1"/>
    <property type="molecule type" value="Genomic_DNA"/>
</dbReference>
<accession>A0ABT8J8X2</accession>
<reference evidence="1" key="1">
    <citation type="submission" date="2023-03" db="EMBL/GenBank/DDBJ databases">
        <title>MT1 and MT2 Draft Genomes of Novel Species.</title>
        <authorList>
            <person name="Venkateswaran K."/>
        </authorList>
    </citation>
    <scope>NUCLEOTIDE SEQUENCE</scope>
    <source>
        <strain evidence="1">F6_3S_P_1C</strain>
    </source>
</reference>
<dbReference type="Gene3D" id="3.60.21.10">
    <property type="match status" value="1"/>
</dbReference>
<dbReference type="Proteomes" id="UP001174205">
    <property type="component" value="Unassembled WGS sequence"/>
</dbReference>
<name>A0ABT8J8X2_9BACL</name>